<protein>
    <submittedName>
        <fullName evidence="1">Uncharacterized protein</fullName>
    </submittedName>
</protein>
<dbReference type="EMBL" id="LUHQ01000014">
    <property type="protein sequence ID" value="OAO89328.1"/>
    <property type="molecule type" value="Genomic_DNA"/>
</dbReference>
<accession>A0A178U613</accession>
<evidence type="ECO:0000313" key="1">
    <source>
        <dbReference type="EMBL" id="OAO89328.1"/>
    </source>
</evidence>
<dbReference type="AlphaFoldDB" id="A0A178U613"/>
<organism evidence="1 2">
    <name type="scientific">Arabidopsis thaliana</name>
    <name type="common">Mouse-ear cress</name>
    <dbReference type="NCBI Taxonomy" id="3702"/>
    <lineage>
        <taxon>Eukaryota</taxon>
        <taxon>Viridiplantae</taxon>
        <taxon>Streptophyta</taxon>
        <taxon>Embryophyta</taxon>
        <taxon>Tracheophyta</taxon>
        <taxon>Spermatophyta</taxon>
        <taxon>Magnoliopsida</taxon>
        <taxon>eudicotyledons</taxon>
        <taxon>Gunneridae</taxon>
        <taxon>Pentapetalae</taxon>
        <taxon>rosids</taxon>
        <taxon>malvids</taxon>
        <taxon>Brassicales</taxon>
        <taxon>Brassicaceae</taxon>
        <taxon>Camelineae</taxon>
        <taxon>Arabidopsis</taxon>
    </lineage>
</organism>
<evidence type="ECO:0000313" key="2">
    <source>
        <dbReference type="Proteomes" id="UP000078284"/>
    </source>
</evidence>
<dbReference type="Proteomes" id="UP000078284">
    <property type="component" value="Unassembled WGS sequence"/>
</dbReference>
<comment type="caution">
    <text evidence="1">The sequence shown here is derived from an EMBL/GenBank/DDBJ whole genome shotgun (WGS) entry which is preliminary data.</text>
</comment>
<reference evidence="2" key="1">
    <citation type="journal article" date="2016" name="Proc. Natl. Acad. Sci. U.S.A.">
        <title>Chromosome-level assembly of Arabidopsis thaliana Ler reveals the extent of translocation and inversion polymorphisms.</title>
        <authorList>
            <person name="Zapata L."/>
            <person name="Ding J."/>
            <person name="Willing E.M."/>
            <person name="Hartwig B."/>
            <person name="Bezdan D."/>
            <person name="Jiao W.B."/>
            <person name="Patel V."/>
            <person name="Velikkakam James G."/>
            <person name="Koornneef M."/>
            <person name="Ossowski S."/>
            <person name="Schneeberger K."/>
        </authorList>
    </citation>
    <scope>NUCLEOTIDE SEQUENCE [LARGE SCALE GENOMIC DNA]</scope>
    <source>
        <strain evidence="2">cv. Landsberg erecta</strain>
    </source>
</reference>
<gene>
    <name evidence="1" type="ORF">AXX17_ATUG01930</name>
</gene>
<proteinExistence type="predicted"/>
<sequence length="176" mass="19863">MQTESVYTPHVQYPRQCRSKQEIHDAKCKAIMEKILTIIPKDASENSSDQLMRYVKRLVDNGICSEEANLLTRDISSIRLKKVRKNKSKRVVLSEHVSSIAKGQSTEKLPDPGSFVLDCSISPSRFSHSLCDLGSSINLMPKKRREYQDVAQSGSVYIPPWKARMQHKSSTPPSTS</sequence>
<name>A0A178U613_ARATH</name>